<comment type="cofactor">
    <cofactor evidence="1">
        <name>Zn(2+)</name>
        <dbReference type="ChEBI" id="CHEBI:29105"/>
    </cofactor>
</comment>
<dbReference type="InterPro" id="IPR033739">
    <property type="entry name" value="M10A_MMP"/>
</dbReference>
<keyword evidence="14" id="KW-0812">Transmembrane</keyword>
<evidence type="ECO:0000256" key="2">
    <source>
        <dbReference type="ARBA" id="ARBA00010370"/>
    </source>
</evidence>
<dbReference type="SMART" id="SM00235">
    <property type="entry name" value="ZnMc"/>
    <property type="match status" value="1"/>
</dbReference>
<evidence type="ECO:0000256" key="11">
    <source>
        <dbReference type="ARBA" id="ARBA00023145"/>
    </source>
</evidence>
<dbReference type="PRINTS" id="PR00138">
    <property type="entry name" value="MATRIXIN"/>
</dbReference>
<feature type="transmembrane region" description="Helical" evidence="14">
    <location>
        <begin position="12"/>
        <end position="35"/>
    </location>
</feature>
<dbReference type="SUPFAM" id="SSF50923">
    <property type="entry name" value="Hemopexin-like domain"/>
    <property type="match status" value="1"/>
</dbReference>
<keyword evidence="6" id="KW-0677">Repeat</keyword>
<dbReference type="InterPro" id="IPR021190">
    <property type="entry name" value="Pept_M10A"/>
</dbReference>
<evidence type="ECO:0000256" key="5">
    <source>
        <dbReference type="ARBA" id="ARBA00022729"/>
    </source>
</evidence>
<keyword evidence="10" id="KW-0482">Metalloprotease</keyword>
<dbReference type="PROSITE" id="PS51642">
    <property type="entry name" value="HEMOPEXIN_2"/>
    <property type="match status" value="3"/>
</dbReference>
<reference evidence="16 17" key="1">
    <citation type="submission" date="2023-09" db="EMBL/GenBank/DDBJ databases">
        <title>Genomes of two closely related lineages of the louse Polyplax serrata with different host specificities.</title>
        <authorList>
            <person name="Martinu J."/>
            <person name="Tarabai H."/>
            <person name="Stefka J."/>
            <person name="Hypsa V."/>
        </authorList>
    </citation>
    <scope>NUCLEOTIDE SEQUENCE [LARGE SCALE GENOMIC DNA]</scope>
    <source>
        <strain evidence="16">98ZLc_SE</strain>
    </source>
</reference>
<dbReference type="CDD" id="cd04278">
    <property type="entry name" value="ZnMc_MMP"/>
    <property type="match status" value="1"/>
</dbReference>
<dbReference type="InterPro" id="IPR036365">
    <property type="entry name" value="PGBD-like_sf"/>
</dbReference>
<dbReference type="Pfam" id="PF00045">
    <property type="entry name" value="Hemopexin"/>
    <property type="match status" value="3"/>
</dbReference>
<keyword evidence="9" id="KW-0106">Calcium</keyword>
<dbReference type="InterPro" id="IPR018486">
    <property type="entry name" value="Hemopexin_CS"/>
</dbReference>
<dbReference type="PANTHER" id="PTHR10201:SF323">
    <property type="entry name" value="MATRIX METALLOPROTEINASE-21"/>
    <property type="match status" value="1"/>
</dbReference>
<keyword evidence="14" id="KW-1133">Transmembrane helix</keyword>
<gene>
    <name evidence="16" type="ORF">RUM44_003955</name>
</gene>
<comment type="similarity">
    <text evidence="2">Belongs to the peptidase M10A family.</text>
</comment>
<dbReference type="InterPro" id="IPR002477">
    <property type="entry name" value="Peptidoglycan-bd-like"/>
</dbReference>
<accession>A0ABR1B1F5</accession>
<keyword evidence="14" id="KW-0472">Membrane</keyword>
<evidence type="ECO:0000256" key="8">
    <source>
        <dbReference type="ARBA" id="ARBA00022833"/>
    </source>
</evidence>
<evidence type="ECO:0000256" key="1">
    <source>
        <dbReference type="ARBA" id="ARBA00001947"/>
    </source>
</evidence>
<feature type="domain" description="Peptidase metallopeptidase" evidence="15">
    <location>
        <begin position="129"/>
        <end position="293"/>
    </location>
</feature>
<keyword evidence="8" id="KW-0862">Zinc</keyword>
<keyword evidence="4" id="KW-0479">Metal-binding</keyword>
<name>A0ABR1B1F5_POLSC</name>
<proteinExistence type="inferred from homology"/>
<dbReference type="SUPFAM" id="SSF47090">
    <property type="entry name" value="PGBD-like"/>
    <property type="match status" value="1"/>
</dbReference>
<keyword evidence="7" id="KW-0378">Hydrolase</keyword>
<dbReference type="InterPro" id="IPR001818">
    <property type="entry name" value="Pept_M10_metallopeptidase"/>
</dbReference>
<dbReference type="EMBL" id="JAWJWF010000004">
    <property type="protein sequence ID" value="KAK6633353.1"/>
    <property type="molecule type" value="Genomic_DNA"/>
</dbReference>
<feature type="repeat" description="Hemopexin" evidence="13">
    <location>
        <begin position="319"/>
        <end position="364"/>
    </location>
</feature>
<evidence type="ECO:0000256" key="9">
    <source>
        <dbReference type="ARBA" id="ARBA00022837"/>
    </source>
</evidence>
<evidence type="ECO:0000256" key="14">
    <source>
        <dbReference type="SAM" id="Phobius"/>
    </source>
</evidence>
<dbReference type="InterPro" id="IPR018487">
    <property type="entry name" value="Hemopexin-like_repeat"/>
</dbReference>
<dbReference type="SMART" id="SM00120">
    <property type="entry name" value="HX"/>
    <property type="match status" value="4"/>
</dbReference>
<evidence type="ECO:0000259" key="15">
    <source>
        <dbReference type="SMART" id="SM00235"/>
    </source>
</evidence>
<evidence type="ECO:0000256" key="3">
    <source>
        <dbReference type="ARBA" id="ARBA00022670"/>
    </source>
</evidence>
<evidence type="ECO:0000256" key="13">
    <source>
        <dbReference type="PROSITE-ProRule" id="PRU01011"/>
    </source>
</evidence>
<dbReference type="Pfam" id="PF01471">
    <property type="entry name" value="PG_binding_1"/>
    <property type="match status" value="1"/>
</dbReference>
<dbReference type="Proteomes" id="UP001359485">
    <property type="component" value="Unassembled WGS sequence"/>
</dbReference>
<dbReference type="Gene3D" id="2.110.10.10">
    <property type="entry name" value="Hemopexin-like domain"/>
    <property type="match status" value="1"/>
</dbReference>
<feature type="repeat" description="Hemopexin" evidence="13">
    <location>
        <begin position="365"/>
        <end position="409"/>
    </location>
</feature>
<evidence type="ECO:0000256" key="4">
    <source>
        <dbReference type="ARBA" id="ARBA00022723"/>
    </source>
</evidence>
<dbReference type="InterPro" id="IPR036375">
    <property type="entry name" value="Hemopexin-like_dom_sf"/>
</dbReference>
<comment type="caution">
    <text evidence="16">The sequence shown here is derived from an EMBL/GenBank/DDBJ whole genome shotgun (WGS) entry which is preliminary data.</text>
</comment>
<protein>
    <recommendedName>
        <fullName evidence="15">Peptidase metallopeptidase domain-containing protein</fullName>
    </recommendedName>
</protein>
<dbReference type="Gene3D" id="3.40.390.10">
    <property type="entry name" value="Collagenase (Catalytic Domain)"/>
    <property type="match status" value="1"/>
</dbReference>
<dbReference type="InterPro" id="IPR024079">
    <property type="entry name" value="MetalloPept_cat_dom_sf"/>
</dbReference>
<evidence type="ECO:0000256" key="10">
    <source>
        <dbReference type="ARBA" id="ARBA00023049"/>
    </source>
</evidence>
<sequence length="517" mass="60412">MFSGKLIEEIHFFITSALLLRKILFFNFFFVVNFLPVRANILLNSTNVRESVSYLSRYGYLSPLATGETILEGEFKEGLREFQWFFGLNETGVLDEATLETIRKPRCRIPDRIFGRKQRRVKRYTYMNLNLTWFHLDLSYKFYNYSMNANKKNGMLQRLFDLDTREALDYWEEASSLKFKERSGKTDLVFLFGTYNHGDNVPFDGPGGTLAHAFAPGSYMEGHVHFDDDETWTYQSYAGSNFLQVTIHEVGHALGLGHSAVENAVMFPTYKGYTPNFALDKDDIQGIQSLYGKNLGGERRRGKWYRKSLKNANELCKVYYAMDTMFVDKKKRTFVFVGSKFWELGAEGIEKGYPREITSKWPEAPYPLNAALNYNGLTYFFKDDKVWCYSGSGLVSGYPKYMSKVFKGVPSKIDAVFVWNRKLYFFRGLQYWKPKRGFSFGRTRPQSIKRWKGMPGFMTAAFQDADKNYFVVKTHQYFRLNSRSGNVEKDKSAPYPRSFRDWWLNCGYKPERLFKRL</sequence>
<dbReference type="PROSITE" id="PS00024">
    <property type="entry name" value="HEMOPEXIN"/>
    <property type="match status" value="1"/>
</dbReference>
<keyword evidence="5" id="KW-0732">Signal</keyword>
<dbReference type="InterPro" id="IPR006026">
    <property type="entry name" value="Peptidase_Metallo"/>
</dbReference>
<keyword evidence="17" id="KW-1185">Reference proteome</keyword>
<dbReference type="PANTHER" id="PTHR10201">
    <property type="entry name" value="MATRIX METALLOPROTEINASE"/>
    <property type="match status" value="1"/>
</dbReference>
<keyword evidence="3" id="KW-0645">Protease</keyword>
<dbReference type="Pfam" id="PF00413">
    <property type="entry name" value="Peptidase_M10"/>
    <property type="match status" value="1"/>
</dbReference>
<evidence type="ECO:0000256" key="12">
    <source>
        <dbReference type="ARBA" id="ARBA00023157"/>
    </source>
</evidence>
<evidence type="ECO:0000313" key="17">
    <source>
        <dbReference type="Proteomes" id="UP001359485"/>
    </source>
</evidence>
<evidence type="ECO:0000256" key="7">
    <source>
        <dbReference type="ARBA" id="ARBA00022801"/>
    </source>
</evidence>
<keyword evidence="12" id="KW-1015">Disulfide bond</keyword>
<feature type="repeat" description="Hemopexin" evidence="13">
    <location>
        <begin position="410"/>
        <end position="455"/>
    </location>
</feature>
<dbReference type="PIRSF" id="PIRSF001191">
    <property type="entry name" value="Peptidase_M10A_matrix"/>
    <property type="match status" value="1"/>
</dbReference>
<dbReference type="CDD" id="cd00094">
    <property type="entry name" value="HX"/>
    <property type="match status" value="1"/>
</dbReference>
<evidence type="ECO:0000313" key="16">
    <source>
        <dbReference type="EMBL" id="KAK6633353.1"/>
    </source>
</evidence>
<dbReference type="SUPFAM" id="SSF55486">
    <property type="entry name" value="Metalloproteases ('zincins'), catalytic domain"/>
    <property type="match status" value="1"/>
</dbReference>
<keyword evidence="11" id="KW-0865">Zymogen</keyword>
<dbReference type="InterPro" id="IPR000585">
    <property type="entry name" value="Hemopexin-like_dom"/>
</dbReference>
<evidence type="ECO:0000256" key="6">
    <source>
        <dbReference type="ARBA" id="ARBA00022737"/>
    </source>
</evidence>
<organism evidence="16 17">
    <name type="scientific">Polyplax serrata</name>
    <name type="common">Common mouse louse</name>
    <dbReference type="NCBI Taxonomy" id="468196"/>
    <lineage>
        <taxon>Eukaryota</taxon>
        <taxon>Metazoa</taxon>
        <taxon>Ecdysozoa</taxon>
        <taxon>Arthropoda</taxon>
        <taxon>Hexapoda</taxon>
        <taxon>Insecta</taxon>
        <taxon>Pterygota</taxon>
        <taxon>Neoptera</taxon>
        <taxon>Paraneoptera</taxon>
        <taxon>Psocodea</taxon>
        <taxon>Troctomorpha</taxon>
        <taxon>Phthiraptera</taxon>
        <taxon>Anoplura</taxon>
        <taxon>Polyplacidae</taxon>
        <taxon>Polyplax</taxon>
    </lineage>
</organism>